<sequence length="196" mass="21337">MRVDVKTIDGQPMTSSAISQPLGASLRIAPGFLATSSGDETGVETTLEARYNSERGRYIVVTVLNRAVRDDFDDYRLLHTAPQAIVRAAVPHCITVRLEDTTDSPWISVADLTTSEGRIIPPWMADAVTRRGVKDARWDVIEILYGTSALSDTPPAKLIALELGIPERTASYWIGQARSAGRLEGMQSNVGRPADD</sequence>
<dbReference type="EMBL" id="BAAAPK010000001">
    <property type="protein sequence ID" value="GAA1661950.1"/>
    <property type="molecule type" value="Genomic_DNA"/>
</dbReference>
<dbReference type="Proteomes" id="UP001500596">
    <property type="component" value="Unassembled WGS sequence"/>
</dbReference>
<reference evidence="1 2" key="1">
    <citation type="journal article" date="2019" name="Int. J. Syst. Evol. Microbiol.">
        <title>The Global Catalogue of Microorganisms (GCM) 10K type strain sequencing project: providing services to taxonomists for standard genome sequencing and annotation.</title>
        <authorList>
            <consortium name="The Broad Institute Genomics Platform"/>
            <consortium name="The Broad Institute Genome Sequencing Center for Infectious Disease"/>
            <person name="Wu L."/>
            <person name="Ma J."/>
        </authorList>
    </citation>
    <scope>NUCLEOTIDE SEQUENCE [LARGE SCALE GENOMIC DNA]</scope>
    <source>
        <strain evidence="1 2">JCM 15575</strain>
    </source>
</reference>
<name>A0ABN2FZB5_9MICO</name>
<organism evidence="1 2">
    <name type="scientific">Microbacterium lacus</name>
    <dbReference type="NCBI Taxonomy" id="415217"/>
    <lineage>
        <taxon>Bacteria</taxon>
        <taxon>Bacillati</taxon>
        <taxon>Actinomycetota</taxon>
        <taxon>Actinomycetes</taxon>
        <taxon>Micrococcales</taxon>
        <taxon>Microbacteriaceae</taxon>
        <taxon>Microbacterium</taxon>
    </lineage>
</organism>
<evidence type="ECO:0000313" key="1">
    <source>
        <dbReference type="EMBL" id="GAA1661950.1"/>
    </source>
</evidence>
<protein>
    <recommendedName>
        <fullName evidence="3">DNA-binding protein</fullName>
    </recommendedName>
</protein>
<proteinExistence type="predicted"/>
<comment type="caution">
    <text evidence="1">The sequence shown here is derived from an EMBL/GenBank/DDBJ whole genome shotgun (WGS) entry which is preliminary data.</text>
</comment>
<accession>A0ABN2FZB5</accession>
<evidence type="ECO:0008006" key="3">
    <source>
        <dbReference type="Google" id="ProtNLM"/>
    </source>
</evidence>
<evidence type="ECO:0000313" key="2">
    <source>
        <dbReference type="Proteomes" id="UP001500596"/>
    </source>
</evidence>
<gene>
    <name evidence="1" type="ORF">GCM10009807_02200</name>
</gene>
<keyword evidence="2" id="KW-1185">Reference proteome</keyword>